<dbReference type="RefSeq" id="WP_330463361.1">
    <property type="nucleotide sequence ID" value="NZ_CP143578.1"/>
</dbReference>
<reference evidence="1" key="1">
    <citation type="submission" date="2024-01" db="EMBL/GenBank/DDBJ databases">
        <title>Complete genome sequence of Mycoplasma gateae strain 3700.</title>
        <authorList>
            <person name="Spergser J."/>
        </authorList>
    </citation>
    <scope>NUCLEOTIDE SEQUENCE [LARGE SCALE GENOMIC DNA]</scope>
    <source>
        <strain evidence="1">3700</strain>
    </source>
</reference>
<evidence type="ECO:0000313" key="2">
    <source>
        <dbReference type="Proteomes" id="UP001431935"/>
    </source>
</evidence>
<proteinExistence type="predicted"/>
<keyword evidence="2" id="KW-1185">Reference proteome</keyword>
<sequence length="252" mass="30093">MNKLKLFALLCVSALSILPISCQQKTSKETSKTDYNLNLKKEYFNKLITKEALELKALLRKFNFEYYPFYQNYNVVRTALNELIEEQSLETNKEELQNYYNSHWFNKEANNLTDFSKLLFEFNDIFKATLDALSNLNFYLEQFDFESKKYKNLSIDEFKSKIKQEYNQYIHNNSVIDTNKLKRVPLKNLINLLKNKLKEIKAALSDKKLDLFEKEYQKVKGFIYDNVNRINLDDNIKEIVETLKNNNKNEYL</sequence>
<dbReference type="EMBL" id="CP143578">
    <property type="protein sequence ID" value="WVN21322.1"/>
    <property type="molecule type" value="Genomic_DNA"/>
</dbReference>
<organism evidence="1 2">
    <name type="scientific">Metamycoplasma gateae</name>
    <dbReference type="NCBI Taxonomy" id="35769"/>
    <lineage>
        <taxon>Bacteria</taxon>
        <taxon>Bacillati</taxon>
        <taxon>Mycoplasmatota</taxon>
        <taxon>Mycoplasmoidales</taxon>
        <taxon>Metamycoplasmataceae</taxon>
        <taxon>Metamycoplasma</taxon>
    </lineage>
</organism>
<evidence type="ECO:0008006" key="3">
    <source>
        <dbReference type="Google" id="ProtNLM"/>
    </source>
</evidence>
<dbReference type="Proteomes" id="UP001431935">
    <property type="component" value="Chromosome"/>
</dbReference>
<name>A0ABZ2AKM6_9BACT</name>
<accession>A0ABZ2AKM6</accession>
<evidence type="ECO:0000313" key="1">
    <source>
        <dbReference type="EMBL" id="WVN21322.1"/>
    </source>
</evidence>
<gene>
    <name evidence="1" type="ORF">V2E26_02800</name>
</gene>
<protein>
    <recommendedName>
        <fullName evidence="3">Lipoprotein</fullName>
    </recommendedName>
</protein>